<evidence type="ECO:0000256" key="1">
    <source>
        <dbReference type="SAM" id="Phobius"/>
    </source>
</evidence>
<sequence>MSALLPHAMRTRTLVKAEWLPLLLGTVLSVVAGSVLLVGWPAGLSLVMDYPFSYSGDALSSLWLTQRAMEGWIFQNDRSGFPFGGSFLDYPGADSGSFLILKLAGILTGSSAAAINLFFLLGFAANFLTAYWVMRWLRIGRSLSFATAMLFTLSPFHFLRLGHIFYTWYFGIPIYFMLAIRIARADTSLDFWSARPTRKIALAALYLVLSCFGVYYTAFGLILIGTSCLIALFQKNWTSITRIAAPAIFFLAAGTLANVAPNVINERINGHNPEVAARAPGESEIYGVKLMQLILPRPEHRLPKLANVTAQYMASTPLNNENTTASMGLIGSFGLVILALVAFARLVERRAEERIALLAILSAVLLAFMTIGGLGSLFAHVVSPSIRGWNRASIFITFSTLASVAIAVQMLSDKLGRRHGIAIAPVAAVVMLVFGVWDQTSSVCSQCQSEARTAFEQDKRFIRSIEAALPAGAAIYQLPYMPFPEVPPKNALHTYDLAVGFVHSQHLKWSYAGMKGREGDLFYRNLETQPATVQLEALRRFGFDAVYIDKRGYVDQGAEVIGEWKHALGTPPAMTREDGAVVVFRLPGGAKPANADAAREALIAEPAAGTKIAPPLLRSFLTEGWSSDEAWGVWSSGATSSLRYRVNTATVGSTMLILRGNPFLPGPQQALRIRATVNGVQALDARLTAAQPLPLALRIPVTTHQPGEIVRIVLNYETPVSPAKIGLSTDQRLLAFGLTSLEVCKSECNK</sequence>
<dbReference type="EMBL" id="JANWTP010000003">
    <property type="protein sequence ID" value="MDC8636659.1"/>
    <property type="molecule type" value="Genomic_DNA"/>
</dbReference>
<keyword evidence="1" id="KW-0472">Membrane</keyword>
<feature type="transmembrane region" description="Helical" evidence="1">
    <location>
        <begin position="164"/>
        <end position="183"/>
    </location>
</feature>
<feature type="transmembrane region" description="Helical" evidence="1">
    <location>
        <begin position="388"/>
        <end position="408"/>
    </location>
</feature>
<feature type="transmembrane region" description="Helical" evidence="1">
    <location>
        <begin position="20"/>
        <end position="42"/>
    </location>
</feature>
<keyword evidence="1" id="KW-1133">Transmembrane helix</keyword>
<evidence type="ECO:0000313" key="2">
    <source>
        <dbReference type="EMBL" id="MDC8636659.1"/>
    </source>
</evidence>
<dbReference type="Proteomes" id="UP001140230">
    <property type="component" value="Unassembled WGS sequence"/>
</dbReference>
<feature type="transmembrane region" description="Helical" evidence="1">
    <location>
        <begin position="355"/>
        <end position="382"/>
    </location>
</feature>
<dbReference type="AlphaFoldDB" id="A0A9X4BP34"/>
<keyword evidence="1" id="KW-0812">Transmembrane</keyword>
<accession>A0A9X4BP34</accession>
<organism evidence="2 3">
    <name type="scientific">Xanthomonas hortorum pv. hederae</name>
    <dbReference type="NCBI Taxonomy" id="453603"/>
    <lineage>
        <taxon>Bacteria</taxon>
        <taxon>Pseudomonadati</taxon>
        <taxon>Pseudomonadota</taxon>
        <taxon>Gammaproteobacteria</taxon>
        <taxon>Lysobacterales</taxon>
        <taxon>Lysobacteraceae</taxon>
        <taxon>Xanthomonas</taxon>
    </lineage>
</organism>
<protein>
    <submittedName>
        <fullName evidence="2">Sugar translocase</fullName>
    </submittedName>
</protein>
<gene>
    <name evidence="2" type="ORF">NY667_02265</name>
</gene>
<evidence type="ECO:0000313" key="3">
    <source>
        <dbReference type="Proteomes" id="UP001140230"/>
    </source>
</evidence>
<feature type="transmembrane region" description="Helical" evidence="1">
    <location>
        <begin position="325"/>
        <end position="343"/>
    </location>
</feature>
<feature type="transmembrane region" description="Helical" evidence="1">
    <location>
        <begin position="99"/>
        <end position="127"/>
    </location>
</feature>
<proteinExistence type="predicted"/>
<feature type="transmembrane region" description="Helical" evidence="1">
    <location>
        <begin position="420"/>
        <end position="437"/>
    </location>
</feature>
<dbReference type="RefSeq" id="WP_104549292.1">
    <property type="nucleotide sequence ID" value="NZ_CP168173.1"/>
</dbReference>
<name>A0A9X4BP34_9XANT</name>
<feature type="transmembrane region" description="Helical" evidence="1">
    <location>
        <begin position="139"/>
        <end position="158"/>
    </location>
</feature>
<comment type="caution">
    <text evidence="2">The sequence shown here is derived from an EMBL/GenBank/DDBJ whole genome shotgun (WGS) entry which is preliminary data.</text>
</comment>
<feature type="transmembrane region" description="Helical" evidence="1">
    <location>
        <begin position="204"/>
        <end position="233"/>
    </location>
</feature>
<reference evidence="2" key="1">
    <citation type="journal article" date="2022" name="Phytopathology">
        <title>Whole genome sequencing-based tracing of a 2022 introduction and outbreak of Xanthomonas hortorum pv. pelargonii.</title>
        <authorList>
            <person name="Iruegas Bocardo F."/>
            <person name="Weisberg A.J."/>
            <person name="Riutta E.R."/>
            <person name="Kilday K.B."/>
            <person name="Bonkowski J.C."/>
            <person name="Creswell T.C."/>
            <person name="Daughtrey M."/>
            <person name="Rane K.K."/>
            <person name="Grunwald N.J."/>
            <person name="Chang J.H."/>
            <person name="Putnam M."/>
        </authorList>
    </citation>
    <scope>NUCLEOTIDE SEQUENCE</scope>
    <source>
        <strain evidence="2">22-338</strain>
    </source>
</reference>
<reference evidence="2" key="2">
    <citation type="submission" date="2022-08" db="EMBL/GenBank/DDBJ databases">
        <authorList>
            <person name="Iruegas-Bocardo F."/>
            <person name="Weisberg A.J."/>
            <person name="Riutta E.R."/>
            <person name="Kilday K."/>
            <person name="Bonkowski J.C."/>
            <person name="Creswell T."/>
            <person name="Daughtrey M.L."/>
            <person name="Rane K."/>
            <person name="Grunwald N.J."/>
            <person name="Chang J.H."/>
            <person name="Putnam M.L."/>
        </authorList>
    </citation>
    <scope>NUCLEOTIDE SEQUENCE</scope>
    <source>
        <strain evidence="2">22-338</strain>
    </source>
</reference>